<feature type="signal peptide" evidence="1">
    <location>
        <begin position="1"/>
        <end position="19"/>
    </location>
</feature>
<dbReference type="SUPFAM" id="SSF56925">
    <property type="entry name" value="OMPA-like"/>
    <property type="match status" value="1"/>
</dbReference>
<evidence type="ECO:0000313" key="3">
    <source>
        <dbReference type="EMBL" id="URW79324.1"/>
    </source>
</evidence>
<sequence>MQKSTIILVFLLLTGYAAAQSTGDTRFTFVLSPQISWMKSDMDKVDNGGSKMGYNFGLLVDYFFGDNYAVSSGLTINTTGGKINYIITENDNTLESRQRYNLRYIEIPVGLKLRSEDIKRMNIYGRFGLSPQLNIMAKDNDDNGISDEVKLLDLGYHIGGGIEYSVGGKNALVFGLLFNNGFMDTTKRNGYNDKAILNRLVFEFGFIF</sequence>
<dbReference type="InterPro" id="IPR025665">
    <property type="entry name" value="Beta-barrel_OMP_2"/>
</dbReference>
<protein>
    <submittedName>
        <fullName evidence="3">PorT family protein</fullName>
    </submittedName>
</protein>
<name>A0A9J6ZN65_9BACT</name>
<reference evidence="3" key="2">
    <citation type="submission" date="2022-06" db="EMBL/GenBank/DDBJ databases">
        <title>Xiashengella guii gen. nov. sp. nov., a bacterium isolated form anaerobic digestion tank.</title>
        <authorList>
            <person name="Huang H."/>
        </authorList>
    </citation>
    <scope>NUCLEOTIDE SEQUENCE</scope>
    <source>
        <strain evidence="3">Ai-910</strain>
    </source>
</reference>
<accession>A0A9J6ZN65</accession>
<keyword evidence="4" id="KW-1185">Reference proteome</keyword>
<dbReference type="EMBL" id="CP098400">
    <property type="protein sequence ID" value="URW79324.1"/>
    <property type="molecule type" value="Genomic_DNA"/>
</dbReference>
<keyword evidence="1" id="KW-0732">Signal</keyword>
<evidence type="ECO:0000259" key="2">
    <source>
        <dbReference type="Pfam" id="PF13568"/>
    </source>
</evidence>
<dbReference type="KEGG" id="alkq:M9189_10705"/>
<feature type="chain" id="PRO_5039926393" evidence="1">
    <location>
        <begin position="20"/>
        <end position="208"/>
    </location>
</feature>
<dbReference type="Proteomes" id="UP001056426">
    <property type="component" value="Chromosome"/>
</dbReference>
<reference evidence="3" key="1">
    <citation type="submission" date="2022-05" db="EMBL/GenBank/DDBJ databases">
        <authorList>
            <person name="Sun X."/>
        </authorList>
    </citation>
    <scope>NUCLEOTIDE SEQUENCE</scope>
    <source>
        <strain evidence="3">Ai-910</strain>
    </source>
</reference>
<evidence type="ECO:0000313" key="4">
    <source>
        <dbReference type="Proteomes" id="UP001056426"/>
    </source>
</evidence>
<dbReference type="InterPro" id="IPR011250">
    <property type="entry name" value="OMP/PagP_B-barrel"/>
</dbReference>
<feature type="domain" description="Outer membrane protein beta-barrel" evidence="2">
    <location>
        <begin position="27"/>
        <end position="186"/>
    </location>
</feature>
<dbReference type="Pfam" id="PF13568">
    <property type="entry name" value="OMP_b-brl_2"/>
    <property type="match status" value="1"/>
</dbReference>
<proteinExistence type="predicted"/>
<organism evidence="3 4">
    <name type="scientific">Xiashengella succiniciproducens</name>
    <dbReference type="NCBI Taxonomy" id="2949635"/>
    <lineage>
        <taxon>Bacteria</taxon>
        <taxon>Pseudomonadati</taxon>
        <taxon>Bacteroidota</taxon>
        <taxon>Bacteroidia</taxon>
        <taxon>Marinilabiliales</taxon>
        <taxon>Marinilabiliaceae</taxon>
        <taxon>Xiashengella</taxon>
    </lineage>
</organism>
<evidence type="ECO:0000256" key="1">
    <source>
        <dbReference type="SAM" id="SignalP"/>
    </source>
</evidence>
<dbReference type="AlphaFoldDB" id="A0A9J6ZN65"/>
<gene>
    <name evidence="3" type="ORF">M9189_10705</name>
</gene>
<dbReference type="RefSeq" id="WP_250723125.1">
    <property type="nucleotide sequence ID" value="NZ_CP098400.1"/>
</dbReference>